<evidence type="ECO:0000313" key="1">
    <source>
        <dbReference type="EMBL" id="CAG2160795.1"/>
    </source>
</evidence>
<reference evidence="1 2" key="1">
    <citation type="submission" date="2021-03" db="EMBL/GenBank/DDBJ databases">
        <authorList>
            <person name="Peeters C."/>
        </authorList>
    </citation>
    <scope>NUCLEOTIDE SEQUENCE [LARGE SCALE GENOMIC DNA]</scope>
    <source>
        <strain evidence="1 2">LMG 26411</strain>
    </source>
</reference>
<comment type="caution">
    <text evidence="1">The sequence shown here is derived from an EMBL/GenBank/DDBJ whole genome shotgun (WGS) entry which is preliminary data.</text>
</comment>
<sequence>MSYIRAPFTEDQVQKLNENQVGLGGPVRRAFICRSSADHRHGVEGGVPGILIATKYGWVCPHCNYKRDWAFAIMATRLTRPATAVQSFVYTTPSIEKANMLLGQYERLATAERPGAAVMVACIKNRIEEMSLPGFGTIELNEIPTDAMVRQSQGRNYQVVSGQAHLQAALRLTGRALVTDAVTHEQLHVHDIDGKLFAISSDAQAVLDSETLTAIERAKAGPRARRA</sequence>
<dbReference type="RefSeq" id="WP_211958498.1">
    <property type="nucleotide sequence ID" value="NZ_CAJPVI010000093.1"/>
</dbReference>
<accession>A0ABM8TVQ4</accession>
<evidence type="ECO:0000313" key="2">
    <source>
        <dbReference type="Proteomes" id="UP000672657"/>
    </source>
</evidence>
<organism evidence="1 2">
    <name type="scientific">Cupriavidus numazuensis</name>
    <dbReference type="NCBI Taxonomy" id="221992"/>
    <lineage>
        <taxon>Bacteria</taxon>
        <taxon>Pseudomonadati</taxon>
        <taxon>Pseudomonadota</taxon>
        <taxon>Betaproteobacteria</taxon>
        <taxon>Burkholderiales</taxon>
        <taxon>Burkholderiaceae</taxon>
        <taxon>Cupriavidus</taxon>
    </lineage>
</organism>
<proteinExistence type="predicted"/>
<protein>
    <submittedName>
        <fullName evidence="1">Uncharacterized protein</fullName>
    </submittedName>
</protein>
<name>A0ABM8TVQ4_9BURK</name>
<gene>
    <name evidence="1" type="ORF">LMG26411_07768</name>
</gene>
<keyword evidence="2" id="KW-1185">Reference proteome</keyword>
<dbReference type="Proteomes" id="UP000672657">
    <property type="component" value="Unassembled WGS sequence"/>
</dbReference>
<dbReference type="EMBL" id="CAJPVI010000093">
    <property type="protein sequence ID" value="CAG2160795.1"/>
    <property type="molecule type" value="Genomic_DNA"/>
</dbReference>